<dbReference type="KEGG" id="aag:5571613"/>
<reference evidence="7" key="3">
    <citation type="submission" date="2012-09" db="EMBL/GenBank/DDBJ databases">
        <authorList>
            <consortium name="VectorBase"/>
        </authorList>
    </citation>
    <scope>NUCLEOTIDE SEQUENCE</scope>
    <source>
        <strain evidence="7">Liverpool</strain>
    </source>
</reference>
<dbReference type="Proteomes" id="UP000682892">
    <property type="component" value="Unassembled WGS sequence"/>
</dbReference>
<feature type="active site" description="Proton donor" evidence="2">
    <location>
        <position position="558"/>
    </location>
</feature>
<dbReference type="OMA" id="MRAFMYL"/>
<dbReference type="InterPro" id="IPR000172">
    <property type="entry name" value="GMC_OxRdtase_N"/>
</dbReference>
<dbReference type="OrthoDB" id="269227at2759"/>
<dbReference type="GO" id="GO:0016614">
    <property type="term" value="F:oxidoreductase activity, acting on CH-OH group of donors"/>
    <property type="evidence" value="ECO:0007669"/>
    <property type="project" value="InterPro"/>
</dbReference>
<dbReference type="SUPFAM" id="SSF51905">
    <property type="entry name" value="FAD/NAD(P)-binding domain"/>
    <property type="match status" value="1"/>
</dbReference>
<dbReference type="GO" id="GO:0050660">
    <property type="term" value="F:flavin adenine dinucleotide binding"/>
    <property type="evidence" value="ECO:0007669"/>
    <property type="project" value="InterPro"/>
</dbReference>
<dbReference type="InterPro" id="IPR012132">
    <property type="entry name" value="GMC_OxRdtase"/>
</dbReference>
<evidence type="ECO:0000256" key="2">
    <source>
        <dbReference type="PIRSR" id="PIRSR000137-1"/>
    </source>
</evidence>
<comment type="cofactor">
    <cofactor evidence="3">
        <name>FAD</name>
        <dbReference type="ChEBI" id="CHEBI:57692"/>
    </cofactor>
</comment>
<reference evidence="7" key="2">
    <citation type="journal article" date="2007" name="Science">
        <title>Genome sequence of Aedes aegypti, a major arbovirus vector.</title>
        <authorList>
            <person name="Nene V."/>
            <person name="Wortman J.R."/>
            <person name="Lawson D."/>
            <person name="Haas B."/>
            <person name="Kodira C."/>
            <person name="Tu Z.J."/>
            <person name="Loftus B."/>
            <person name="Xi Z."/>
            <person name="Megy K."/>
            <person name="Grabherr M."/>
            <person name="Ren Q."/>
            <person name="Zdobnov E.M."/>
            <person name="Lobo N.F."/>
            <person name="Campbell K.S."/>
            <person name="Brown S.E."/>
            <person name="Bonaldo M.F."/>
            <person name="Zhu J."/>
            <person name="Sinkins S.P."/>
            <person name="Hogenkamp D.G."/>
            <person name="Amedeo P."/>
            <person name="Arensburger P."/>
            <person name="Atkinson P.W."/>
            <person name="Bidwell S."/>
            <person name="Biedler J."/>
            <person name="Birney E."/>
            <person name="Bruggner R.V."/>
            <person name="Costas J."/>
            <person name="Coy M.R."/>
            <person name="Crabtree J."/>
            <person name="Crawford M."/>
            <person name="Debruyn B."/>
            <person name="Decaprio D."/>
            <person name="Eiglmeier K."/>
            <person name="Eisenstadt E."/>
            <person name="El-Dorry H."/>
            <person name="Gelbart W.M."/>
            <person name="Gomes S.L."/>
            <person name="Hammond M."/>
            <person name="Hannick L.I."/>
            <person name="Hogan J.R."/>
            <person name="Holmes M.H."/>
            <person name="Jaffe D."/>
            <person name="Johnston J.S."/>
            <person name="Kennedy R.C."/>
            <person name="Koo H."/>
            <person name="Kravitz S."/>
            <person name="Kriventseva E.V."/>
            <person name="Kulp D."/>
            <person name="Labutti K."/>
            <person name="Lee E."/>
            <person name="Li S."/>
            <person name="Lovin D.D."/>
            <person name="Mao C."/>
            <person name="Mauceli E."/>
            <person name="Menck C.F."/>
            <person name="Miller J.R."/>
            <person name="Montgomery P."/>
            <person name="Mori A."/>
            <person name="Nascimento A.L."/>
            <person name="Naveira H.F."/>
            <person name="Nusbaum C."/>
            <person name="O'leary S."/>
            <person name="Orvis J."/>
            <person name="Pertea M."/>
            <person name="Quesneville H."/>
            <person name="Reidenbach K.R."/>
            <person name="Rogers Y.H."/>
            <person name="Roth C.W."/>
            <person name="Schneider J.R."/>
            <person name="Schatz M."/>
            <person name="Shumway M."/>
            <person name="Stanke M."/>
            <person name="Stinson E.O."/>
            <person name="Tubio J.M."/>
            <person name="Vanzee J.P."/>
            <person name="Verjovski-Almeida S."/>
            <person name="Werner D."/>
            <person name="White O."/>
            <person name="Wyder S."/>
            <person name="Zeng Q."/>
            <person name="Zhao Q."/>
            <person name="Zhao Y."/>
            <person name="Hill C.A."/>
            <person name="Raikhel A.S."/>
            <person name="Soares M.B."/>
            <person name="Knudson D.L."/>
            <person name="Lee N.H."/>
            <person name="Galagan J."/>
            <person name="Salzberg S.L."/>
            <person name="Paulsen I.T."/>
            <person name="Dimopoulos G."/>
            <person name="Collins F.H."/>
            <person name="Birren B."/>
            <person name="Fraser-Liggett C.M."/>
            <person name="Severson D.W."/>
        </authorList>
    </citation>
    <scope>NUCLEOTIDE SEQUENCE [LARGE SCALE GENOMIC DNA]</scope>
    <source>
        <strain evidence="7">Liverpool</strain>
    </source>
</reference>
<dbReference type="PIRSF" id="PIRSF000137">
    <property type="entry name" value="Alcohol_oxidase"/>
    <property type="match status" value="1"/>
</dbReference>
<dbReference type="AlphaFoldDB" id="A0A1S4FLY2"/>
<dbReference type="Gene3D" id="3.50.50.60">
    <property type="entry name" value="FAD/NAD(P)-binding domain"/>
    <property type="match status" value="1"/>
</dbReference>
<evidence type="ECO:0000256" key="4">
    <source>
        <dbReference type="RuleBase" id="RU003968"/>
    </source>
</evidence>
<evidence type="ECO:0000256" key="3">
    <source>
        <dbReference type="PIRSR" id="PIRSR000137-2"/>
    </source>
</evidence>
<feature type="domain" description="Glucose-methanol-choline oxidoreductase N-terminal" evidence="6">
    <location>
        <begin position="140"/>
        <end position="163"/>
    </location>
</feature>
<reference evidence="7" key="1">
    <citation type="submission" date="2005-10" db="EMBL/GenBank/DDBJ databases">
        <authorList>
            <person name="Loftus B.J."/>
            <person name="Nene V.M."/>
            <person name="Hannick L.I."/>
            <person name="Bidwell S."/>
            <person name="Haas B."/>
            <person name="Amedeo P."/>
            <person name="Orvis J."/>
            <person name="Wortman J.R."/>
            <person name="White O.R."/>
            <person name="Salzberg S."/>
            <person name="Shumway M."/>
            <person name="Koo H."/>
            <person name="Zhao Y."/>
            <person name="Holmes M."/>
            <person name="Miller J."/>
            <person name="Schatz M."/>
            <person name="Pop M."/>
            <person name="Pai G."/>
            <person name="Utterback T."/>
            <person name="Rogers Y.-H."/>
            <person name="Kravitz S."/>
            <person name="Fraser C.M."/>
        </authorList>
    </citation>
    <scope>NUCLEOTIDE SEQUENCE</scope>
    <source>
        <strain evidence="7">Liverpool</strain>
    </source>
</reference>
<dbReference type="PROSITE" id="PS00623">
    <property type="entry name" value="GMC_OXRED_1"/>
    <property type="match status" value="1"/>
</dbReference>
<evidence type="ECO:0000313" key="7">
    <source>
        <dbReference type="EMBL" id="EAT38961.1"/>
    </source>
</evidence>
<keyword evidence="5" id="KW-0732">Signal</keyword>
<feature type="active site" description="Proton acceptor" evidence="2">
    <location>
        <position position="602"/>
    </location>
</feature>
<evidence type="ECO:0000256" key="1">
    <source>
        <dbReference type="ARBA" id="ARBA00010790"/>
    </source>
</evidence>
<dbReference type="PANTHER" id="PTHR11552:SF208">
    <property type="entry name" value="RE36204P-RELATED"/>
    <property type="match status" value="1"/>
</dbReference>
<feature type="signal peptide" evidence="5">
    <location>
        <begin position="1"/>
        <end position="26"/>
    </location>
</feature>
<keyword evidence="4" id="KW-0285">Flavoprotein</keyword>
<feature type="chain" id="PRO_5036493338" evidence="5">
    <location>
        <begin position="27"/>
        <end position="630"/>
    </location>
</feature>
<proteinExistence type="inferred from homology"/>
<dbReference type="Gene3D" id="3.30.560.10">
    <property type="entry name" value="Glucose Oxidase, domain 3"/>
    <property type="match status" value="1"/>
</dbReference>
<organism evidence="7 8">
    <name type="scientific">Aedes aegypti</name>
    <name type="common">Yellowfever mosquito</name>
    <name type="synonym">Culex aegypti</name>
    <dbReference type="NCBI Taxonomy" id="7159"/>
    <lineage>
        <taxon>Eukaryota</taxon>
        <taxon>Metazoa</taxon>
        <taxon>Ecdysozoa</taxon>
        <taxon>Arthropoda</taxon>
        <taxon>Hexapoda</taxon>
        <taxon>Insecta</taxon>
        <taxon>Pterygota</taxon>
        <taxon>Neoptera</taxon>
        <taxon>Endopterygota</taxon>
        <taxon>Diptera</taxon>
        <taxon>Nematocera</taxon>
        <taxon>Culicoidea</taxon>
        <taxon>Culicidae</taxon>
        <taxon>Culicinae</taxon>
        <taxon>Aedini</taxon>
        <taxon>Aedes</taxon>
        <taxon>Stegomyia</taxon>
    </lineage>
</organism>
<dbReference type="Pfam" id="PF00732">
    <property type="entry name" value="GMC_oxred_N"/>
    <property type="match status" value="1"/>
</dbReference>
<feature type="binding site" evidence="3">
    <location>
        <position position="279"/>
    </location>
    <ligand>
        <name>FAD</name>
        <dbReference type="ChEBI" id="CHEBI:57692"/>
    </ligand>
</feature>
<sequence length="630" mass="70359">MRRVKKFRFLLVILLVVCELRSFAAAFLNASMIVPALQMVFGLSGLLEMNYGSPLLKSSYDYVIVGAGPAGCVLANRLSEDTRRTVLLLEIGKGEIPMFSDPPLLGPLLASTNYNFGYQTEVQKYGCQGLRNKRCSWAHGRGIGGSSIINNVIYTRGSRKEYDSWAKAGNPGWSWDEMLPYFKKLEKANIHDFDRNGFHGHTGRLSVEDCPFRSEIADAVVKGAQQAGYRYLDYNAGDLIGVSYLQAHTRKGHRATGGNAYLKDVIHRPNLHILTRSWVTKVLIDPKTKQATGVRFVNGRRSYTVWASREVILSAGAFESAKLLMLSGVGPAKHLQKHDIKVIQNSPVGKQVTEHGGVFGPVFIIHNDPDGLHSLEQLASISEITKFRSGRGPMTSNSVETLMYIKSPVAEDPDPEIPDVEIMQAFITFGFDSSPSTKFAYQLSDEVDEEYFRPLNNMRAFMYLPMLLRARARGKLRLKSTNPFHHPEFKYQYFEDERDVDALVYGILHAINVTSQPAFEHLGVELYAKKVPGCENFKFNTLEYWRCHVRTLTATFQHQVATCKMGPAKDPEAVVDHRLRVHGITGLRVADVGIIPESPTGHTSAHSFVIGEKAADMIKEDNGDYGHKSL</sequence>
<keyword evidence="3 4" id="KW-0274">FAD</keyword>
<evidence type="ECO:0000313" key="8">
    <source>
        <dbReference type="Proteomes" id="UP000682892"/>
    </source>
</evidence>
<dbReference type="HOGENOM" id="CLU_002865_7_0_1"/>
<protein>
    <submittedName>
        <fullName evidence="7">AAEL009193-PA</fullName>
    </submittedName>
</protein>
<dbReference type="Pfam" id="PF05199">
    <property type="entry name" value="GMC_oxred_C"/>
    <property type="match status" value="1"/>
</dbReference>
<evidence type="ECO:0000256" key="5">
    <source>
        <dbReference type="SAM" id="SignalP"/>
    </source>
</evidence>
<evidence type="ECO:0000259" key="6">
    <source>
        <dbReference type="PROSITE" id="PS00623"/>
    </source>
</evidence>
<gene>
    <name evidence="7" type="ORF">AaeL_AAEL009193</name>
</gene>
<dbReference type="InterPro" id="IPR036188">
    <property type="entry name" value="FAD/NAD-bd_sf"/>
</dbReference>
<dbReference type="EMBL" id="CH477563">
    <property type="protein sequence ID" value="EAT38961.1"/>
    <property type="molecule type" value="Genomic_DNA"/>
</dbReference>
<dbReference type="InterPro" id="IPR007867">
    <property type="entry name" value="GMC_OxRtase_C"/>
</dbReference>
<dbReference type="PANTHER" id="PTHR11552">
    <property type="entry name" value="GLUCOSE-METHANOL-CHOLINE GMC OXIDOREDUCTASE"/>
    <property type="match status" value="1"/>
</dbReference>
<name>A0A1S4FLY2_AEDAE</name>
<dbReference type="SUPFAM" id="SSF54373">
    <property type="entry name" value="FAD-linked reductases, C-terminal domain"/>
    <property type="match status" value="1"/>
</dbReference>
<comment type="similarity">
    <text evidence="1 4">Belongs to the GMC oxidoreductase family.</text>
</comment>
<accession>A0A1S4FLY2</accession>